<dbReference type="eggNOG" id="COG1196">
    <property type="taxonomic scope" value="Bacteria"/>
</dbReference>
<protein>
    <submittedName>
        <fullName evidence="3">Uncharacterized protein</fullName>
    </submittedName>
</protein>
<dbReference type="OrthoDB" id="1443905at2"/>
<accession>F0RFT4</accession>
<dbReference type="AlphaFoldDB" id="F0RFT4"/>
<dbReference type="Proteomes" id="UP000007487">
    <property type="component" value="Chromosome"/>
</dbReference>
<dbReference type="KEGG" id="cly:Celly_2239"/>
<evidence type="ECO:0000256" key="2">
    <source>
        <dbReference type="SAM" id="Phobius"/>
    </source>
</evidence>
<name>F0RFT4_CELLC</name>
<dbReference type="RefSeq" id="WP_013621803.1">
    <property type="nucleotide sequence ID" value="NC_015167.1"/>
</dbReference>
<evidence type="ECO:0000313" key="3">
    <source>
        <dbReference type="EMBL" id="ADY30059.1"/>
    </source>
</evidence>
<proteinExistence type="predicted"/>
<evidence type="ECO:0000256" key="1">
    <source>
        <dbReference type="SAM" id="Coils"/>
    </source>
</evidence>
<organism evidence="3 4">
    <name type="scientific">Cellulophaga lytica (strain ATCC 23178 / DSM 7489 / JCM 8516 / NBRC 14961 / NCIMB 1423 / VKM B-1433 / Cy l20)</name>
    <dbReference type="NCBI Taxonomy" id="867900"/>
    <lineage>
        <taxon>Bacteria</taxon>
        <taxon>Pseudomonadati</taxon>
        <taxon>Bacteroidota</taxon>
        <taxon>Flavobacteriia</taxon>
        <taxon>Flavobacteriales</taxon>
        <taxon>Flavobacteriaceae</taxon>
        <taxon>Cellulophaga</taxon>
    </lineage>
</organism>
<reference evidence="3 4" key="1">
    <citation type="journal article" date="2011" name="Stand. Genomic Sci.">
        <title>Complete genome sequence of Cellulophaga lytica type strain (LIM- 21).</title>
        <authorList>
            <person name="Pati A."/>
            <person name="Abt B."/>
            <person name="Teshima H."/>
            <person name="Nolan M."/>
            <person name="Lapidus A."/>
            <person name="Lucas S."/>
            <person name="Hammon N."/>
            <person name="Deshpande S."/>
            <person name="Cheng J.F."/>
            <person name="Tapia R."/>
            <person name="Han C."/>
            <person name="Goodwin L."/>
            <person name="Pitluck S."/>
            <person name="Liolios K."/>
            <person name="Pagani I."/>
            <person name="Mavromatis K."/>
            <person name="Ovchinikova G."/>
            <person name="Chen A."/>
            <person name="Palaniappan K."/>
            <person name="Land M."/>
            <person name="Hauser L."/>
            <person name="Jeffries C.D."/>
            <person name="Detter J.C."/>
            <person name="Brambilla E.M."/>
            <person name="Kannan K.P."/>
            <person name="Rohde M."/>
            <person name="Spring S."/>
            <person name="Goker M."/>
            <person name="Woyke T."/>
            <person name="Bristow J."/>
            <person name="Eisen J.A."/>
            <person name="Markowitz V."/>
            <person name="Hugenholtz P."/>
            <person name="Kyrpides N.C."/>
            <person name="Klenk H.P."/>
            <person name="Ivanova N."/>
        </authorList>
    </citation>
    <scope>NUCLEOTIDE SEQUENCE [LARGE SCALE GENOMIC DNA]</scope>
    <source>
        <strain evidence="4">ATCC 23178 / DSM 7489 / JCM 8516 / NBRC 14961 / NCIMB 1423 / VKM B-1433 / Cy l20</strain>
    </source>
</reference>
<keyword evidence="2" id="KW-1133">Transmembrane helix</keyword>
<gene>
    <name evidence="3" type="ordered locus">Celly_2239</name>
</gene>
<keyword evidence="2" id="KW-0812">Transmembrane</keyword>
<feature type="coiled-coil region" evidence="1">
    <location>
        <begin position="121"/>
        <end position="199"/>
    </location>
</feature>
<keyword evidence="4" id="KW-1185">Reference proteome</keyword>
<feature type="transmembrane region" description="Helical" evidence="2">
    <location>
        <begin position="61"/>
        <end position="85"/>
    </location>
</feature>
<dbReference type="EMBL" id="CP002534">
    <property type="protein sequence ID" value="ADY30059.1"/>
    <property type="molecule type" value="Genomic_DNA"/>
</dbReference>
<keyword evidence="2" id="KW-0472">Membrane</keyword>
<sequence length="282" mass="33285">MRNLINAFLDSSKDRLKNPFIGAFVFAWIGINWRPIITLLFSEKSIAERIQKIETDYSSLWLTLFLPLIIAVFYIVVIPYIMWLFDTFSNLALKNRKENLFKHRMHDIEGRKKMAIGESEIEEIKSNYREKADLNKKMEQMALTLEKKNEIIENLQVKVETLTTDYDNLKKLSTDATNLSFTLEEEQKLNKEYSEFRNEDYSEYFEEVGAEVSQNNSVPDKINKIIIEKYIYAGIIKKIEDRQEQTLDYVFTRKGRYFWKEYVSGIRVSKPTTISSADDLPF</sequence>
<dbReference type="STRING" id="867900.Celly_2239"/>
<feature type="transmembrane region" description="Helical" evidence="2">
    <location>
        <begin position="20"/>
        <end position="41"/>
    </location>
</feature>
<dbReference type="HOGENOM" id="CLU_1007463_0_0_10"/>
<evidence type="ECO:0000313" key="4">
    <source>
        <dbReference type="Proteomes" id="UP000007487"/>
    </source>
</evidence>
<keyword evidence="1" id="KW-0175">Coiled coil</keyword>